<evidence type="ECO:0000313" key="11">
    <source>
        <dbReference type="Proteomes" id="UP000019484"/>
    </source>
</evidence>
<dbReference type="Proteomes" id="UP000019484">
    <property type="component" value="Unassembled WGS sequence"/>
</dbReference>
<dbReference type="STRING" id="1182541.W9YZP9"/>
<keyword evidence="11" id="KW-1185">Reference proteome</keyword>
<evidence type="ECO:0000256" key="6">
    <source>
        <dbReference type="ARBA" id="ARBA00022840"/>
    </source>
</evidence>
<dbReference type="SMART" id="SM00220">
    <property type="entry name" value="S_TKc"/>
    <property type="match status" value="1"/>
</dbReference>
<dbReference type="Pfam" id="PF00069">
    <property type="entry name" value="Pkinase"/>
    <property type="match status" value="1"/>
</dbReference>
<gene>
    <name evidence="10" type="ORF">A1O1_00294</name>
</gene>
<dbReference type="GO" id="GO:0005524">
    <property type="term" value="F:ATP binding"/>
    <property type="evidence" value="ECO:0007669"/>
    <property type="project" value="UniProtKB-KW"/>
</dbReference>
<evidence type="ECO:0000256" key="5">
    <source>
        <dbReference type="ARBA" id="ARBA00022777"/>
    </source>
</evidence>
<dbReference type="eggNOG" id="KOG0591">
    <property type="taxonomic scope" value="Eukaryota"/>
</dbReference>
<dbReference type="EC" id="2.7.11.1" evidence="1"/>
<dbReference type="GO" id="GO:0005634">
    <property type="term" value="C:nucleus"/>
    <property type="evidence" value="ECO:0007669"/>
    <property type="project" value="TreeGrafter"/>
</dbReference>
<keyword evidence="5 10" id="KW-0418">Kinase</keyword>
<dbReference type="SUPFAM" id="SSF56112">
    <property type="entry name" value="Protein kinase-like (PK-like)"/>
    <property type="match status" value="1"/>
</dbReference>
<keyword evidence="2 10" id="KW-0723">Serine/threonine-protein kinase</keyword>
<proteinExistence type="predicted"/>
<dbReference type="InterPro" id="IPR000719">
    <property type="entry name" value="Prot_kinase_dom"/>
</dbReference>
<feature type="domain" description="Protein kinase" evidence="9">
    <location>
        <begin position="23"/>
        <end position="366"/>
    </location>
</feature>
<dbReference type="PANTHER" id="PTHR43671">
    <property type="entry name" value="SERINE/THREONINE-PROTEIN KINASE NEK"/>
    <property type="match status" value="1"/>
</dbReference>
<dbReference type="GO" id="GO:0004674">
    <property type="term" value="F:protein serine/threonine kinase activity"/>
    <property type="evidence" value="ECO:0007669"/>
    <property type="project" value="UniProtKB-KW"/>
</dbReference>
<evidence type="ECO:0000256" key="8">
    <source>
        <dbReference type="ARBA" id="ARBA00048679"/>
    </source>
</evidence>
<evidence type="ECO:0000256" key="4">
    <source>
        <dbReference type="ARBA" id="ARBA00022741"/>
    </source>
</evidence>
<evidence type="ECO:0000256" key="2">
    <source>
        <dbReference type="ARBA" id="ARBA00022527"/>
    </source>
</evidence>
<dbReference type="PROSITE" id="PS50011">
    <property type="entry name" value="PROTEIN_KINASE_DOM"/>
    <property type="match status" value="1"/>
</dbReference>
<dbReference type="InterPro" id="IPR011009">
    <property type="entry name" value="Kinase-like_dom_sf"/>
</dbReference>
<dbReference type="InterPro" id="IPR008271">
    <property type="entry name" value="Ser/Thr_kinase_AS"/>
</dbReference>
<dbReference type="RefSeq" id="XP_007719404.1">
    <property type="nucleotide sequence ID" value="XM_007721214.1"/>
</dbReference>
<evidence type="ECO:0000259" key="9">
    <source>
        <dbReference type="PROSITE" id="PS50011"/>
    </source>
</evidence>
<comment type="caution">
    <text evidence="10">The sequence shown here is derived from an EMBL/GenBank/DDBJ whole genome shotgun (WGS) entry which is preliminary data.</text>
</comment>
<evidence type="ECO:0000256" key="3">
    <source>
        <dbReference type="ARBA" id="ARBA00022679"/>
    </source>
</evidence>
<accession>W9YZP9</accession>
<keyword evidence="3" id="KW-0808">Transferase</keyword>
<dbReference type="InterPro" id="IPR050660">
    <property type="entry name" value="NEK_Ser/Thr_kinase"/>
</dbReference>
<dbReference type="GeneID" id="19155203"/>
<keyword evidence="4" id="KW-0547">Nucleotide-binding</keyword>
<dbReference type="EMBL" id="AMWN01000001">
    <property type="protein sequence ID" value="EXJ95175.1"/>
    <property type="molecule type" value="Genomic_DNA"/>
</dbReference>
<keyword evidence="6" id="KW-0067">ATP-binding</keyword>
<reference evidence="10 11" key="1">
    <citation type="submission" date="2013-03" db="EMBL/GenBank/DDBJ databases">
        <title>The Genome Sequence of Capronia coronata CBS 617.96.</title>
        <authorList>
            <consortium name="The Broad Institute Genomics Platform"/>
            <person name="Cuomo C."/>
            <person name="de Hoog S."/>
            <person name="Gorbushina A."/>
            <person name="Walker B."/>
            <person name="Young S.K."/>
            <person name="Zeng Q."/>
            <person name="Gargeya S."/>
            <person name="Fitzgerald M."/>
            <person name="Haas B."/>
            <person name="Abouelleil A."/>
            <person name="Allen A.W."/>
            <person name="Alvarado L."/>
            <person name="Arachchi H.M."/>
            <person name="Berlin A.M."/>
            <person name="Chapman S.B."/>
            <person name="Gainer-Dewar J."/>
            <person name="Goldberg J."/>
            <person name="Griggs A."/>
            <person name="Gujja S."/>
            <person name="Hansen M."/>
            <person name="Howarth C."/>
            <person name="Imamovic A."/>
            <person name="Ireland A."/>
            <person name="Larimer J."/>
            <person name="McCowan C."/>
            <person name="Murphy C."/>
            <person name="Pearson M."/>
            <person name="Poon T.W."/>
            <person name="Priest M."/>
            <person name="Roberts A."/>
            <person name="Saif S."/>
            <person name="Shea T."/>
            <person name="Sisk P."/>
            <person name="Sykes S."/>
            <person name="Wortman J."/>
            <person name="Nusbaum C."/>
            <person name="Birren B."/>
        </authorList>
    </citation>
    <scope>NUCLEOTIDE SEQUENCE [LARGE SCALE GENOMIC DNA]</scope>
    <source>
        <strain evidence="10 11">CBS 617.96</strain>
    </source>
</reference>
<comment type="catalytic activity">
    <reaction evidence="8">
        <text>L-seryl-[protein] + ATP = O-phospho-L-seryl-[protein] + ADP + H(+)</text>
        <dbReference type="Rhea" id="RHEA:17989"/>
        <dbReference type="Rhea" id="RHEA-COMP:9863"/>
        <dbReference type="Rhea" id="RHEA-COMP:11604"/>
        <dbReference type="ChEBI" id="CHEBI:15378"/>
        <dbReference type="ChEBI" id="CHEBI:29999"/>
        <dbReference type="ChEBI" id="CHEBI:30616"/>
        <dbReference type="ChEBI" id="CHEBI:83421"/>
        <dbReference type="ChEBI" id="CHEBI:456216"/>
        <dbReference type="EC" id="2.7.11.1"/>
    </reaction>
</comment>
<comment type="catalytic activity">
    <reaction evidence="7">
        <text>L-threonyl-[protein] + ATP = O-phospho-L-threonyl-[protein] + ADP + H(+)</text>
        <dbReference type="Rhea" id="RHEA:46608"/>
        <dbReference type="Rhea" id="RHEA-COMP:11060"/>
        <dbReference type="Rhea" id="RHEA-COMP:11605"/>
        <dbReference type="ChEBI" id="CHEBI:15378"/>
        <dbReference type="ChEBI" id="CHEBI:30013"/>
        <dbReference type="ChEBI" id="CHEBI:30616"/>
        <dbReference type="ChEBI" id="CHEBI:61977"/>
        <dbReference type="ChEBI" id="CHEBI:456216"/>
        <dbReference type="EC" id="2.7.11.1"/>
    </reaction>
</comment>
<dbReference type="Gene3D" id="1.10.510.10">
    <property type="entry name" value="Transferase(Phosphotransferase) domain 1"/>
    <property type="match status" value="1"/>
</dbReference>
<evidence type="ECO:0000256" key="1">
    <source>
        <dbReference type="ARBA" id="ARBA00012513"/>
    </source>
</evidence>
<organism evidence="10 11">
    <name type="scientific">Capronia coronata CBS 617.96</name>
    <dbReference type="NCBI Taxonomy" id="1182541"/>
    <lineage>
        <taxon>Eukaryota</taxon>
        <taxon>Fungi</taxon>
        <taxon>Dikarya</taxon>
        <taxon>Ascomycota</taxon>
        <taxon>Pezizomycotina</taxon>
        <taxon>Eurotiomycetes</taxon>
        <taxon>Chaetothyriomycetidae</taxon>
        <taxon>Chaetothyriales</taxon>
        <taxon>Herpotrichiellaceae</taxon>
        <taxon>Capronia</taxon>
    </lineage>
</organism>
<name>W9YZP9_9EURO</name>
<dbReference type="PANTHER" id="PTHR43671:SF98">
    <property type="entry name" value="SERINE_THREONINE-PROTEIN KINASE NEK11"/>
    <property type="match status" value="1"/>
</dbReference>
<evidence type="ECO:0000256" key="7">
    <source>
        <dbReference type="ARBA" id="ARBA00047899"/>
    </source>
</evidence>
<protein>
    <recommendedName>
        <fullName evidence="1">non-specific serine/threonine protein kinase</fullName>
        <ecNumber evidence="1">2.7.11.1</ecNumber>
    </recommendedName>
</protein>
<sequence length="385" mass="45600">MLLPVPISHAPIHERAKWTRDRRTVERRVARWRRKSWVDARAEKFGLSRAWYADDEWWETLAIKQTDIDTREVDRNNRVAIPWEVLIMKGLANQGCRNVAGLRKYKLFMSRDQDRDHSPKMRWRYYLEYHKHGTLEGLVQRYREYNQRHPKHKDYLPEAFIWQAFYDFAQAAYHMSVVRFDDSVAPPGKDHFVLHLDLKHENVLMCEPSTVRNLMDYPTLKVADWGLAEYTSREDVNNSKKWKYYGTIVWTPPEQRNEGTYGRNWRHPVLGSSNHPFTMAHVIWQMGANIYGLMELDLHNLDIHTRVNYYEKSETSLRQDGYSVLSGWQNLRYSSKLRALVDDCLLVDPARRPSVADLLERTQEGIRRFADAARRDGGPPEVRLS</sequence>
<dbReference type="PROSITE" id="PS00108">
    <property type="entry name" value="PROTEIN_KINASE_ST"/>
    <property type="match status" value="1"/>
</dbReference>
<dbReference type="HOGENOM" id="CLU_660629_0_0_1"/>
<dbReference type="AlphaFoldDB" id="W9YZP9"/>
<evidence type="ECO:0000313" key="10">
    <source>
        <dbReference type="EMBL" id="EXJ95175.1"/>
    </source>
</evidence>
<dbReference type="OrthoDB" id="310217at2759"/>